<dbReference type="InterPro" id="IPR058594">
    <property type="entry name" value="PB1-like_dom_pln"/>
</dbReference>
<evidence type="ECO:0000313" key="5">
    <source>
        <dbReference type="Proteomes" id="UP000002051"/>
    </source>
</evidence>
<feature type="compositionally biased region" description="Basic residues" evidence="1">
    <location>
        <begin position="264"/>
        <end position="276"/>
    </location>
</feature>
<protein>
    <recommendedName>
        <fullName evidence="2">PB1-like domain-containing protein</fullName>
    </recommendedName>
</protein>
<reference evidence="4" key="3">
    <citation type="submission" date="2015-04" db="UniProtKB">
        <authorList>
            <consortium name="EnsemblPlants"/>
        </authorList>
    </citation>
    <scope>IDENTIFICATION</scope>
    <source>
        <strain evidence="4">cv. Jemalong A17</strain>
    </source>
</reference>
<gene>
    <name evidence="3" type="ordered locus">MTR_8g468230</name>
</gene>
<dbReference type="EMBL" id="CM001224">
    <property type="protein sequence ID" value="KEH19777.1"/>
    <property type="molecule type" value="Genomic_DNA"/>
</dbReference>
<organism evidence="3 5">
    <name type="scientific">Medicago truncatula</name>
    <name type="common">Barrel medic</name>
    <name type="synonym">Medicago tribuloides</name>
    <dbReference type="NCBI Taxonomy" id="3880"/>
    <lineage>
        <taxon>Eukaryota</taxon>
        <taxon>Viridiplantae</taxon>
        <taxon>Streptophyta</taxon>
        <taxon>Embryophyta</taxon>
        <taxon>Tracheophyta</taxon>
        <taxon>Spermatophyta</taxon>
        <taxon>Magnoliopsida</taxon>
        <taxon>eudicotyledons</taxon>
        <taxon>Gunneridae</taxon>
        <taxon>Pentapetalae</taxon>
        <taxon>rosids</taxon>
        <taxon>fabids</taxon>
        <taxon>Fabales</taxon>
        <taxon>Fabaceae</taxon>
        <taxon>Papilionoideae</taxon>
        <taxon>50 kb inversion clade</taxon>
        <taxon>NPAAA clade</taxon>
        <taxon>Hologalegina</taxon>
        <taxon>IRL clade</taxon>
        <taxon>Trifolieae</taxon>
        <taxon>Medicago</taxon>
    </lineage>
</organism>
<dbReference type="HOGENOM" id="CLU_718385_0_0_1"/>
<feature type="compositionally biased region" description="Low complexity" evidence="1">
    <location>
        <begin position="205"/>
        <end position="261"/>
    </location>
</feature>
<sequence length="385" mass="43087">MDQIFECVVHHAGEFSCFMDPSYEGLVETLDCDPDVFSYFALLATLKRLGYVSLNSLWYFDPSMEDGMIPLNSDVGCRRMQSIAYEYDRVHLFDVHPMSQPDIVALDPFLEYPSMAPPAAHVLTNVNDKTEEIPTSVGPTIEVKNAENVDSGVNGPNCDVNETGPELDLNDFGPMMDETDLFGEHESGPELNECEMGPDLNEGETQPAHASSSQAQATCASSSQAQPAPATQHSHQQPQASHQQAQSSQAHTQDSQAQSSQPRIQKKMRSLRKRKNVNQAQPAGIWTKKKKKNGGRRRKEGCHDGREDWEEIENVPNEIYRLLGHLSRRNCKQNIKKIVQKMALVYKDWHKMLPFALYENCTVGHTSTGATPSFPSVYNMNTKLD</sequence>
<evidence type="ECO:0000259" key="2">
    <source>
        <dbReference type="Pfam" id="PF26130"/>
    </source>
</evidence>
<feature type="compositionally biased region" description="Basic residues" evidence="1">
    <location>
        <begin position="287"/>
        <end position="300"/>
    </location>
</feature>
<name>A0A072TQU1_MEDTR</name>
<dbReference type="Pfam" id="PF26130">
    <property type="entry name" value="PB1-like"/>
    <property type="match status" value="1"/>
</dbReference>
<feature type="region of interest" description="Disordered" evidence="1">
    <location>
        <begin position="146"/>
        <end position="302"/>
    </location>
</feature>
<reference evidence="3 5" key="2">
    <citation type="journal article" date="2014" name="BMC Genomics">
        <title>An improved genome release (version Mt4.0) for the model legume Medicago truncatula.</title>
        <authorList>
            <person name="Tang H."/>
            <person name="Krishnakumar V."/>
            <person name="Bidwell S."/>
            <person name="Rosen B."/>
            <person name="Chan A."/>
            <person name="Zhou S."/>
            <person name="Gentzbittel L."/>
            <person name="Childs K.L."/>
            <person name="Yandell M."/>
            <person name="Gundlach H."/>
            <person name="Mayer K.F."/>
            <person name="Schwartz D.C."/>
            <person name="Town C.D."/>
        </authorList>
    </citation>
    <scope>GENOME REANNOTATION</scope>
    <source>
        <strain evidence="3">A17</strain>
        <strain evidence="4 5">cv. Jemalong A17</strain>
    </source>
</reference>
<keyword evidence="5" id="KW-1185">Reference proteome</keyword>
<evidence type="ECO:0000313" key="4">
    <source>
        <dbReference type="EnsemblPlants" id="KEH19777"/>
    </source>
</evidence>
<accession>A0A072TQU1</accession>
<feature type="domain" description="PB1-like" evidence="2">
    <location>
        <begin position="1"/>
        <end position="92"/>
    </location>
</feature>
<dbReference type="EnsemblPlants" id="KEH19777">
    <property type="protein sequence ID" value="KEH19777"/>
    <property type="gene ID" value="MTR_8g468230"/>
</dbReference>
<evidence type="ECO:0000313" key="3">
    <source>
        <dbReference type="EMBL" id="KEH19777.1"/>
    </source>
</evidence>
<proteinExistence type="predicted"/>
<evidence type="ECO:0000256" key="1">
    <source>
        <dbReference type="SAM" id="MobiDB-lite"/>
    </source>
</evidence>
<dbReference type="AlphaFoldDB" id="A0A072TQU1"/>
<reference evidence="3 5" key="1">
    <citation type="journal article" date="2011" name="Nature">
        <title>The Medicago genome provides insight into the evolution of rhizobial symbioses.</title>
        <authorList>
            <person name="Young N.D."/>
            <person name="Debelle F."/>
            <person name="Oldroyd G.E."/>
            <person name="Geurts R."/>
            <person name="Cannon S.B."/>
            <person name="Udvardi M.K."/>
            <person name="Benedito V.A."/>
            <person name="Mayer K.F."/>
            <person name="Gouzy J."/>
            <person name="Schoof H."/>
            <person name="Van de Peer Y."/>
            <person name="Proost S."/>
            <person name="Cook D.R."/>
            <person name="Meyers B.C."/>
            <person name="Spannagl M."/>
            <person name="Cheung F."/>
            <person name="De Mita S."/>
            <person name="Krishnakumar V."/>
            <person name="Gundlach H."/>
            <person name="Zhou S."/>
            <person name="Mudge J."/>
            <person name="Bharti A.K."/>
            <person name="Murray J.D."/>
            <person name="Naoumkina M.A."/>
            <person name="Rosen B."/>
            <person name="Silverstein K.A."/>
            <person name="Tang H."/>
            <person name="Rombauts S."/>
            <person name="Zhao P.X."/>
            <person name="Zhou P."/>
            <person name="Barbe V."/>
            <person name="Bardou P."/>
            <person name="Bechner M."/>
            <person name="Bellec A."/>
            <person name="Berger A."/>
            <person name="Berges H."/>
            <person name="Bidwell S."/>
            <person name="Bisseling T."/>
            <person name="Choisne N."/>
            <person name="Couloux A."/>
            <person name="Denny R."/>
            <person name="Deshpande S."/>
            <person name="Dai X."/>
            <person name="Doyle J.J."/>
            <person name="Dudez A.M."/>
            <person name="Farmer A.D."/>
            <person name="Fouteau S."/>
            <person name="Franken C."/>
            <person name="Gibelin C."/>
            <person name="Gish J."/>
            <person name="Goldstein S."/>
            <person name="Gonzalez A.J."/>
            <person name="Green P.J."/>
            <person name="Hallab A."/>
            <person name="Hartog M."/>
            <person name="Hua A."/>
            <person name="Humphray S.J."/>
            <person name="Jeong D.H."/>
            <person name="Jing Y."/>
            <person name="Jocker A."/>
            <person name="Kenton S.M."/>
            <person name="Kim D.J."/>
            <person name="Klee K."/>
            <person name="Lai H."/>
            <person name="Lang C."/>
            <person name="Lin S."/>
            <person name="Macmil S.L."/>
            <person name="Magdelenat G."/>
            <person name="Matthews L."/>
            <person name="McCorrison J."/>
            <person name="Monaghan E.L."/>
            <person name="Mun J.H."/>
            <person name="Najar F.Z."/>
            <person name="Nicholson C."/>
            <person name="Noirot C."/>
            <person name="O'Bleness M."/>
            <person name="Paule C.R."/>
            <person name="Poulain J."/>
            <person name="Prion F."/>
            <person name="Qin B."/>
            <person name="Qu C."/>
            <person name="Retzel E.F."/>
            <person name="Riddle C."/>
            <person name="Sallet E."/>
            <person name="Samain S."/>
            <person name="Samson N."/>
            <person name="Sanders I."/>
            <person name="Saurat O."/>
            <person name="Scarpelli C."/>
            <person name="Schiex T."/>
            <person name="Segurens B."/>
            <person name="Severin A.J."/>
            <person name="Sherrier D.J."/>
            <person name="Shi R."/>
            <person name="Sims S."/>
            <person name="Singer S.R."/>
            <person name="Sinharoy S."/>
            <person name="Sterck L."/>
            <person name="Viollet A."/>
            <person name="Wang B.B."/>
            <person name="Wang K."/>
            <person name="Wang M."/>
            <person name="Wang X."/>
            <person name="Warfsmann J."/>
            <person name="Weissenbach J."/>
            <person name="White D.D."/>
            <person name="White J.D."/>
            <person name="Wiley G.B."/>
            <person name="Wincker P."/>
            <person name="Xing Y."/>
            <person name="Yang L."/>
            <person name="Yao Z."/>
            <person name="Ying F."/>
            <person name="Zhai J."/>
            <person name="Zhou L."/>
            <person name="Zuber A."/>
            <person name="Denarie J."/>
            <person name="Dixon R.A."/>
            <person name="May G.D."/>
            <person name="Schwartz D.C."/>
            <person name="Rogers J."/>
            <person name="Quetier F."/>
            <person name="Town C.D."/>
            <person name="Roe B.A."/>
        </authorList>
    </citation>
    <scope>NUCLEOTIDE SEQUENCE [LARGE SCALE GENOMIC DNA]</scope>
    <source>
        <strain evidence="3">A17</strain>
        <strain evidence="4 5">cv. Jemalong A17</strain>
    </source>
</reference>
<dbReference type="Proteomes" id="UP000002051">
    <property type="component" value="Chromosome 8"/>
</dbReference>